<dbReference type="FunFam" id="1.10.10.10:FF:000001">
    <property type="entry name" value="LysR family transcriptional regulator"/>
    <property type="match status" value="1"/>
</dbReference>
<proteinExistence type="inferred from homology"/>
<comment type="caution">
    <text evidence="7">The sequence shown here is derived from an EMBL/GenBank/DDBJ whole genome shotgun (WGS) entry which is preliminary data.</text>
</comment>
<evidence type="ECO:0000259" key="6">
    <source>
        <dbReference type="PROSITE" id="PS50931"/>
    </source>
</evidence>
<dbReference type="PROSITE" id="PS50931">
    <property type="entry name" value="HTH_LYSR"/>
    <property type="match status" value="1"/>
</dbReference>
<dbReference type="PANTHER" id="PTHR30346:SF26">
    <property type="entry name" value="HYDROGEN PEROXIDE-INDUCIBLE GENES ACTIVATOR"/>
    <property type="match status" value="1"/>
</dbReference>
<sequence length="309" mass="33186">MRPSLRQLEYIVAVDRLGRFGLAASALNVSQPSLSAQIAEVEAELGLRLFHRSRTGVIPTVQGAELIRRARRILREMEDLRAAASGGVPFGGRLRLGVLPSIGPYLLPGVVSALHRNHPELRILVREESTQWLEQGLKAGRFDLIISTPEDHPGTVQTRLFSERLWIAVARDDVLAQGSGPVRADDLRGRMFLTLDRGHRLSRIVYALASECGGVVSEEYEGTSLDGIRLMAASGAGVAILPEVYVRRQGEAGHETVLRPLVAAQASRDIALLQLGGGEEMAGTDLIAGALRQGAEALGIAADSAGEET</sequence>
<evidence type="ECO:0000256" key="3">
    <source>
        <dbReference type="ARBA" id="ARBA00023125"/>
    </source>
</evidence>
<dbReference type="SUPFAM" id="SSF53850">
    <property type="entry name" value="Periplasmic binding protein-like II"/>
    <property type="match status" value="1"/>
</dbReference>
<keyword evidence="2" id="KW-0805">Transcription regulation</keyword>
<dbReference type="Gene3D" id="1.10.10.10">
    <property type="entry name" value="Winged helix-like DNA-binding domain superfamily/Winged helix DNA-binding domain"/>
    <property type="match status" value="1"/>
</dbReference>
<accession>A0A850LEU5</accession>
<dbReference type="PANTHER" id="PTHR30346">
    <property type="entry name" value="TRANSCRIPTIONAL DUAL REGULATOR HCAR-RELATED"/>
    <property type="match status" value="1"/>
</dbReference>
<feature type="domain" description="HTH lysR-type" evidence="6">
    <location>
        <begin position="3"/>
        <end position="60"/>
    </location>
</feature>
<evidence type="ECO:0000256" key="1">
    <source>
        <dbReference type="ARBA" id="ARBA00009437"/>
    </source>
</evidence>
<dbReference type="RefSeq" id="WP_011048998.1">
    <property type="nucleotide sequence ID" value="NZ_CP076685.1"/>
</dbReference>
<dbReference type="EMBL" id="JABXIY010000011">
    <property type="protein sequence ID" value="NVK96132.1"/>
    <property type="molecule type" value="Genomic_DNA"/>
</dbReference>
<organism evidence="7 8">
    <name type="scientific">Ruegeria pomeroyi</name>
    <dbReference type="NCBI Taxonomy" id="89184"/>
    <lineage>
        <taxon>Bacteria</taxon>
        <taxon>Pseudomonadati</taxon>
        <taxon>Pseudomonadota</taxon>
        <taxon>Alphaproteobacteria</taxon>
        <taxon>Rhodobacterales</taxon>
        <taxon>Roseobacteraceae</taxon>
        <taxon>Ruegeria</taxon>
    </lineage>
</organism>
<dbReference type="GO" id="GO:0003677">
    <property type="term" value="F:DNA binding"/>
    <property type="evidence" value="ECO:0007669"/>
    <property type="project" value="UniProtKB-KW"/>
</dbReference>
<evidence type="ECO:0000256" key="2">
    <source>
        <dbReference type="ARBA" id="ARBA00023015"/>
    </source>
</evidence>
<evidence type="ECO:0000313" key="8">
    <source>
        <dbReference type="Proteomes" id="UP000565723"/>
    </source>
</evidence>
<protein>
    <submittedName>
        <fullName evidence="7">Hydrogen peroxide-inducible genes activator</fullName>
    </submittedName>
</protein>
<dbReference type="Proteomes" id="UP000565723">
    <property type="component" value="Unassembled WGS sequence"/>
</dbReference>
<dbReference type="PRINTS" id="PR00039">
    <property type="entry name" value="HTHLYSR"/>
</dbReference>
<dbReference type="OMA" id="FTLHDRI"/>
<evidence type="ECO:0000256" key="4">
    <source>
        <dbReference type="ARBA" id="ARBA00023159"/>
    </source>
</evidence>
<dbReference type="CDD" id="cd08411">
    <property type="entry name" value="PBP2_OxyR"/>
    <property type="match status" value="1"/>
</dbReference>
<evidence type="ECO:0000256" key="5">
    <source>
        <dbReference type="ARBA" id="ARBA00023163"/>
    </source>
</evidence>
<dbReference type="GO" id="GO:0003700">
    <property type="term" value="F:DNA-binding transcription factor activity"/>
    <property type="evidence" value="ECO:0007669"/>
    <property type="project" value="InterPro"/>
</dbReference>
<dbReference type="Pfam" id="PF03466">
    <property type="entry name" value="LysR_substrate"/>
    <property type="match status" value="1"/>
</dbReference>
<keyword evidence="5" id="KW-0804">Transcription</keyword>
<comment type="similarity">
    <text evidence="1">Belongs to the LysR transcriptional regulatory family.</text>
</comment>
<dbReference type="InterPro" id="IPR005119">
    <property type="entry name" value="LysR_subst-bd"/>
</dbReference>
<name>A0A850LEU5_9RHOB</name>
<dbReference type="Gene3D" id="3.40.190.10">
    <property type="entry name" value="Periplasmic binding protein-like II"/>
    <property type="match status" value="2"/>
</dbReference>
<gene>
    <name evidence="7" type="ORF">HW564_04300</name>
</gene>
<dbReference type="InterPro" id="IPR036390">
    <property type="entry name" value="WH_DNA-bd_sf"/>
</dbReference>
<dbReference type="AlphaFoldDB" id="A0A850LEU5"/>
<dbReference type="InterPro" id="IPR000847">
    <property type="entry name" value="LysR_HTH_N"/>
</dbReference>
<evidence type="ECO:0000313" key="7">
    <source>
        <dbReference type="EMBL" id="NVK96132.1"/>
    </source>
</evidence>
<dbReference type="Pfam" id="PF00126">
    <property type="entry name" value="HTH_1"/>
    <property type="match status" value="1"/>
</dbReference>
<reference evidence="7 8" key="1">
    <citation type="journal article" date="2020" name="Proc. Natl. Acad. Sci. U.S.A.">
        <title>Ecological drivers of bacterial community assembly in synthetic phycospheres.</title>
        <authorList>
            <person name="Fu H."/>
            <person name="Uchimiya M."/>
            <person name="Gore J."/>
            <person name="Moran M.A."/>
        </authorList>
    </citation>
    <scope>NUCLEOTIDE SEQUENCE [LARGE SCALE GENOMIC DNA]</scope>
    <source>
        <strain evidence="7">HF-Din03</strain>
    </source>
</reference>
<keyword evidence="3" id="KW-0238">DNA-binding</keyword>
<keyword evidence="4" id="KW-0010">Activator</keyword>
<dbReference type="GO" id="GO:0032993">
    <property type="term" value="C:protein-DNA complex"/>
    <property type="evidence" value="ECO:0007669"/>
    <property type="project" value="TreeGrafter"/>
</dbReference>
<dbReference type="InterPro" id="IPR036388">
    <property type="entry name" value="WH-like_DNA-bd_sf"/>
</dbReference>
<dbReference type="SUPFAM" id="SSF46785">
    <property type="entry name" value="Winged helix' DNA-binding domain"/>
    <property type="match status" value="1"/>
</dbReference>